<name>A0A5J6GNZ5_STRKN</name>
<dbReference type="EMBL" id="CP023699">
    <property type="protein sequence ID" value="QEU97017.1"/>
    <property type="molecule type" value="Genomic_DNA"/>
</dbReference>
<evidence type="ECO:0000313" key="4">
    <source>
        <dbReference type="Proteomes" id="UP000325529"/>
    </source>
</evidence>
<dbReference type="InterPro" id="IPR011004">
    <property type="entry name" value="Trimer_LpxA-like_sf"/>
</dbReference>
<proteinExistence type="inferred from homology"/>
<evidence type="ECO:0000313" key="3">
    <source>
        <dbReference type="EMBL" id="QEU97017.1"/>
    </source>
</evidence>
<dbReference type="CDD" id="cd04647">
    <property type="entry name" value="LbH_MAT_like"/>
    <property type="match status" value="1"/>
</dbReference>
<evidence type="ECO:0000256" key="1">
    <source>
        <dbReference type="ARBA" id="ARBA00007274"/>
    </source>
</evidence>
<comment type="similarity">
    <text evidence="1">Belongs to the transferase hexapeptide repeat family.</text>
</comment>
<dbReference type="GO" id="GO:0005829">
    <property type="term" value="C:cytosol"/>
    <property type="evidence" value="ECO:0007669"/>
    <property type="project" value="TreeGrafter"/>
</dbReference>
<dbReference type="PANTHER" id="PTHR23416">
    <property type="entry name" value="SIALIC ACID SYNTHASE-RELATED"/>
    <property type="match status" value="1"/>
</dbReference>
<dbReference type="KEGG" id="ska:CP970_01465"/>
<gene>
    <name evidence="3" type="ORF">CP970_01465</name>
</gene>
<dbReference type="InterPro" id="IPR001451">
    <property type="entry name" value="Hexapep"/>
</dbReference>
<dbReference type="OrthoDB" id="2643438at2"/>
<dbReference type="GO" id="GO:0008374">
    <property type="term" value="F:O-acyltransferase activity"/>
    <property type="evidence" value="ECO:0007669"/>
    <property type="project" value="TreeGrafter"/>
</dbReference>
<dbReference type="Pfam" id="PF00132">
    <property type="entry name" value="Hexapep"/>
    <property type="match status" value="1"/>
</dbReference>
<accession>A0A5J6GNZ5</accession>
<protein>
    <submittedName>
        <fullName evidence="3">Acyltransferase</fullName>
    </submittedName>
</protein>
<dbReference type="SUPFAM" id="SSF51161">
    <property type="entry name" value="Trimeric LpxA-like enzymes"/>
    <property type="match status" value="1"/>
</dbReference>
<dbReference type="PANTHER" id="PTHR23416:SF23">
    <property type="entry name" value="ACETYLTRANSFERASE C18B11.09C-RELATED"/>
    <property type="match status" value="1"/>
</dbReference>
<keyword evidence="3" id="KW-0012">Acyltransferase</keyword>
<keyword evidence="2 3" id="KW-0808">Transferase</keyword>
<dbReference type="Pfam" id="PF14602">
    <property type="entry name" value="Hexapep_2"/>
    <property type="match status" value="1"/>
</dbReference>
<evidence type="ECO:0000256" key="2">
    <source>
        <dbReference type="ARBA" id="ARBA00022679"/>
    </source>
</evidence>
<sequence>MVCGAVQRLWAAAGEWGRVTASRPARFRFAHLGEGACLAFPPGAIFGERCITIDDDTLVGVGVSISAGFVPGQELGPDPIVEIGRRCSIGRGAHIVGHRSVRIGDDVFIAPYSYITDQNHTFDDPSTPIGVQRPVNNPVTIGDGCWLGAGAIVLPGTRLGRNVVVAGGAVVRGTFPDHCVVAGVPARIVRRYRPGHGWQPMPTEREETP</sequence>
<organism evidence="3 4">
    <name type="scientific">Streptomyces kanamyceticus</name>
    <dbReference type="NCBI Taxonomy" id="1967"/>
    <lineage>
        <taxon>Bacteria</taxon>
        <taxon>Bacillati</taxon>
        <taxon>Actinomycetota</taxon>
        <taxon>Actinomycetes</taxon>
        <taxon>Kitasatosporales</taxon>
        <taxon>Streptomycetaceae</taxon>
        <taxon>Streptomyces</taxon>
    </lineage>
</organism>
<dbReference type="InterPro" id="IPR051159">
    <property type="entry name" value="Hexapeptide_acetyltransf"/>
</dbReference>
<dbReference type="Proteomes" id="UP000325529">
    <property type="component" value="Chromosome"/>
</dbReference>
<reference evidence="3 4" key="1">
    <citation type="submission" date="2017-09" db="EMBL/GenBank/DDBJ databases">
        <authorList>
            <person name="Lee N."/>
            <person name="Cho B.-K."/>
        </authorList>
    </citation>
    <scope>NUCLEOTIDE SEQUENCE [LARGE SCALE GENOMIC DNA]</scope>
    <source>
        <strain evidence="3 4">ATCC 12853</strain>
    </source>
</reference>
<keyword evidence="4" id="KW-1185">Reference proteome</keyword>
<dbReference type="Gene3D" id="2.160.10.10">
    <property type="entry name" value="Hexapeptide repeat proteins"/>
    <property type="match status" value="1"/>
</dbReference>
<dbReference type="AlphaFoldDB" id="A0A5J6GNZ5"/>